<organism evidence="2 3">
    <name type="scientific">Meloidogyne hapla</name>
    <name type="common">Root-knot nematode worm</name>
    <dbReference type="NCBI Taxonomy" id="6305"/>
    <lineage>
        <taxon>Eukaryota</taxon>
        <taxon>Metazoa</taxon>
        <taxon>Ecdysozoa</taxon>
        <taxon>Nematoda</taxon>
        <taxon>Chromadorea</taxon>
        <taxon>Rhabditida</taxon>
        <taxon>Tylenchina</taxon>
        <taxon>Tylenchomorpha</taxon>
        <taxon>Tylenchoidea</taxon>
        <taxon>Meloidogynidae</taxon>
        <taxon>Meloidogyninae</taxon>
        <taxon>Meloidogyne</taxon>
    </lineage>
</organism>
<dbReference type="InterPro" id="IPR019426">
    <property type="entry name" value="7TM_GPCR_serpentine_rcpt_Srv"/>
</dbReference>
<keyword evidence="2" id="KW-1185">Reference proteome</keyword>
<dbReference type="Proteomes" id="UP000095281">
    <property type="component" value="Unplaced"/>
</dbReference>
<reference evidence="3" key="1">
    <citation type="submission" date="2016-11" db="UniProtKB">
        <authorList>
            <consortium name="WormBaseParasite"/>
        </authorList>
    </citation>
    <scope>IDENTIFICATION</scope>
</reference>
<name>A0A1I8B0Q8_MELHA</name>
<dbReference type="PANTHER" id="PTHR31627">
    <property type="entry name" value="SERPENTINE RECEPTOR CLASS GAMMA-RELATED"/>
    <property type="match status" value="1"/>
</dbReference>
<keyword evidence="1" id="KW-0472">Membrane</keyword>
<evidence type="ECO:0000256" key="1">
    <source>
        <dbReference type="SAM" id="Phobius"/>
    </source>
</evidence>
<feature type="transmembrane region" description="Helical" evidence="1">
    <location>
        <begin position="12"/>
        <end position="35"/>
    </location>
</feature>
<proteinExistence type="predicted"/>
<evidence type="ECO:0000313" key="2">
    <source>
        <dbReference type="Proteomes" id="UP000095281"/>
    </source>
</evidence>
<dbReference type="InterPro" id="IPR051119">
    <property type="entry name" value="Nematode_SR-like"/>
</dbReference>
<feature type="transmembrane region" description="Helical" evidence="1">
    <location>
        <begin position="60"/>
        <end position="83"/>
    </location>
</feature>
<dbReference type="Pfam" id="PF10323">
    <property type="entry name" value="7TM_GPCR_Srv"/>
    <property type="match status" value="1"/>
</dbReference>
<evidence type="ECO:0000313" key="3">
    <source>
        <dbReference type="WBParaSite" id="MhA1_Contig1146.frz3.gene11"/>
    </source>
</evidence>
<accession>A0A1I8B0Q8</accession>
<keyword evidence="1" id="KW-1133">Transmembrane helix</keyword>
<sequence>MLFQPVFDSFPFTPCFCLLFIIICIIINIGTLISYRKHCKKNIGFKTNQQIKQERTEYKLMIYAIFTFIGHALMAIEQILLYIVSGVFHQYDYIGAIFTQYPWTLDVGSVVLPSWLLFWASDKFRKYLIKDFVPKCF</sequence>
<keyword evidence="1" id="KW-0812">Transmembrane</keyword>
<protein>
    <submittedName>
        <fullName evidence="3">Serpentine receptor class gamma</fullName>
    </submittedName>
</protein>
<dbReference type="AlphaFoldDB" id="A0A1I8B0Q8"/>
<dbReference type="WBParaSite" id="MhA1_Contig1146.frz3.gene11">
    <property type="protein sequence ID" value="MhA1_Contig1146.frz3.gene11"/>
    <property type="gene ID" value="MhA1_Contig1146.frz3.gene11"/>
</dbReference>
<feature type="transmembrane region" description="Helical" evidence="1">
    <location>
        <begin position="103"/>
        <end position="120"/>
    </location>
</feature>